<sequence>MDGDSRKRKMENDEEEEDDEEKMMKFFALLRRTREVRNQIMSSVNKSQEEGKREGEEEKPAVQVWNPSFRPEDFMEGADHHQSDKAGPQASLAGTSKREPETKEGNKGGNDGLDLKLSL</sequence>
<dbReference type="PANTHER" id="PTHR33669:SF26">
    <property type="entry name" value="PROTEIN NIM1-INTERACTING 3"/>
    <property type="match status" value="1"/>
</dbReference>
<name>A0A2R6RDK2_ACTCC</name>
<dbReference type="GO" id="GO:0005634">
    <property type="term" value="C:nucleus"/>
    <property type="evidence" value="ECO:0007669"/>
    <property type="project" value="UniProtKB-SubCell"/>
</dbReference>
<dbReference type="InParanoid" id="A0A2R6RDK2"/>
<dbReference type="Gramene" id="PSS26642">
    <property type="protein sequence ID" value="PSS26642"/>
    <property type="gene ID" value="CEY00_Acc08057"/>
</dbReference>
<proteinExistence type="inferred from homology"/>
<feature type="compositionally biased region" description="Basic and acidic residues" evidence="4">
    <location>
        <begin position="47"/>
        <end position="60"/>
    </location>
</feature>
<feature type="region of interest" description="Disordered" evidence="4">
    <location>
        <begin position="40"/>
        <end position="119"/>
    </location>
</feature>
<dbReference type="AlphaFoldDB" id="A0A2R6RDK2"/>
<feature type="compositionally biased region" description="Basic and acidic residues" evidence="4">
    <location>
        <begin position="70"/>
        <end position="84"/>
    </location>
</feature>
<gene>
    <name evidence="5" type="ORF">CEY00_Acc08057</name>
</gene>
<evidence type="ECO:0000313" key="6">
    <source>
        <dbReference type="Proteomes" id="UP000241394"/>
    </source>
</evidence>
<dbReference type="Pfam" id="PF15699">
    <property type="entry name" value="NPR1_interact"/>
    <property type="match status" value="1"/>
</dbReference>
<keyword evidence="3" id="KW-0539">Nucleus</keyword>
<evidence type="ECO:0000256" key="3">
    <source>
        <dbReference type="ARBA" id="ARBA00023242"/>
    </source>
</evidence>
<evidence type="ECO:0000256" key="1">
    <source>
        <dbReference type="ARBA" id="ARBA00004123"/>
    </source>
</evidence>
<protein>
    <submittedName>
        <fullName evidence="5">Protein NIM1-INTERACTING 3 like</fullName>
    </submittedName>
</protein>
<comment type="subcellular location">
    <subcellularLocation>
        <location evidence="1">Nucleus</location>
    </subcellularLocation>
</comment>
<feature type="compositionally biased region" description="Basic and acidic residues" evidence="4">
    <location>
        <begin position="96"/>
        <end position="106"/>
    </location>
</feature>
<dbReference type="InterPro" id="IPR031425">
    <property type="entry name" value="NPR1/NH1-interacting"/>
</dbReference>
<dbReference type="OrthoDB" id="1304316at2759"/>
<reference evidence="5 6" key="1">
    <citation type="submission" date="2017-07" db="EMBL/GenBank/DDBJ databases">
        <title>An improved, manually edited Actinidia chinensis var. chinensis (kiwifruit) genome highlights the challenges associated with draft genomes and gene prediction in plants.</title>
        <authorList>
            <person name="Pilkington S."/>
            <person name="Crowhurst R."/>
            <person name="Hilario E."/>
            <person name="Nardozza S."/>
            <person name="Fraser L."/>
            <person name="Peng Y."/>
            <person name="Gunaseelan K."/>
            <person name="Simpson R."/>
            <person name="Tahir J."/>
            <person name="Deroles S."/>
            <person name="Templeton K."/>
            <person name="Luo Z."/>
            <person name="Davy M."/>
            <person name="Cheng C."/>
            <person name="Mcneilage M."/>
            <person name="Scaglione D."/>
            <person name="Liu Y."/>
            <person name="Zhang Q."/>
            <person name="Datson P."/>
            <person name="De Silva N."/>
            <person name="Gardiner S."/>
            <person name="Bassett H."/>
            <person name="Chagne D."/>
            <person name="Mccallum J."/>
            <person name="Dzierzon H."/>
            <person name="Deng C."/>
            <person name="Wang Y.-Y."/>
            <person name="Barron N."/>
            <person name="Manako K."/>
            <person name="Bowen J."/>
            <person name="Foster T."/>
            <person name="Erridge Z."/>
            <person name="Tiffin H."/>
            <person name="Waite C."/>
            <person name="Davies K."/>
            <person name="Grierson E."/>
            <person name="Laing W."/>
            <person name="Kirk R."/>
            <person name="Chen X."/>
            <person name="Wood M."/>
            <person name="Montefiori M."/>
            <person name="Brummell D."/>
            <person name="Schwinn K."/>
            <person name="Catanach A."/>
            <person name="Fullerton C."/>
            <person name="Li D."/>
            <person name="Meiyalaghan S."/>
            <person name="Nieuwenhuizen N."/>
            <person name="Read N."/>
            <person name="Prakash R."/>
            <person name="Hunter D."/>
            <person name="Zhang H."/>
            <person name="Mckenzie M."/>
            <person name="Knabel M."/>
            <person name="Harris A."/>
            <person name="Allan A."/>
            <person name="Chen A."/>
            <person name="Janssen B."/>
            <person name="Plunkett B."/>
            <person name="Dwamena C."/>
            <person name="Voogd C."/>
            <person name="Leif D."/>
            <person name="Lafferty D."/>
            <person name="Souleyre E."/>
            <person name="Varkonyi-Gasic E."/>
            <person name="Gambi F."/>
            <person name="Hanley J."/>
            <person name="Yao J.-L."/>
            <person name="Cheung J."/>
            <person name="David K."/>
            <person name="Warren B."/>
            <person name="Marsh K."/>
            <person name="Snowden K."/>
            <person name="Lin-Wang K."/>
            <person name="Brian L."/>
            <person name="Martinez-Sanchez M."/>
            <person name="Wang M."/>
            <person name="Ileperuma N."/>
            <person name="Macnee N."/>
            <person name="Campin R."/>
            <person name="Mcatee P."/>
            <person name="Drummond R."/>
            <person name="Espley R."/>
            <person name="Ireland H."/>
            <person name="Wu R."/>
            <person name="Atkinson R."/>
            <person name="Karunairetnam S."/>
            <person name="Bulley S."/>
            <person name="Chunkath S."/>
            <person name="Hanley Z."/>
            <person name="Storey R."/>
            <person name="Thrimawithana A."/>
            <person name="Thomson S."/>
            <person name="David C."/>
            <person name="Testolin R."/>
        </authorList>
    </citation>
    <scope>NUCLEOTIDE SEQUENCE [LARGE SCALE GENOMIC DNA]</scope>
    <source>
        <strain evidence="6">cv. Red5</strain>
        <tissue evidence="5">Young leaf</tissue>
    </source>
</reference>
<dbReference type="GO" id="GO:0010112">
    <property type="term" value="P:regulation of systemic acquired resistance"/>
    <property type="evidence" value="ECO:0007669"/>
    <property type="project" value="InterPro"/>
</dbReference>
<evidence type="ECO:0000313" key="5">
    <source>
        <dbReference type="EMBL" id="PSS26642.1"/>
    </source>
</evidence>
<accession>A0A2R6RDK2</accession>
<dbReference type="PANTHER" id="PTHR33669">
    <property type="entry name" value="PROTEIN NEGATIVE REGULATOR OF RESISTANCE"/>
    <property type="match status" value="1"/>
</dbReference>
<keyword evidence="6" id="KW-1185">Reference proteome</keyword>
<evidence type="ECO:0000256" key="4">
    <source>
        <dbReference type="SAM" id="MobiDB-lite"/>
    </source>
</evidence>
<dbReference type="EMBL" id="NKQK01000007">
    <property type="protein sequence ID" value="PSS26642.1"/>
    <property type="molecule type" value="Genomic_DNA"/>
</dbReference>
<dbReference type="STRING" id="1590841.A0A2R6RDK2"/>
<evidence type="ECO:0000256" key="2">
    <source>
        <dbReference type="ARBA" id="ARBA00009937"/>
    </source>
</evidence>
<feature type="compositionally biased region" description="Acidic residues" evidence="4">
    <location>
        <begin position="12"/>
        <end position="21"/>
    </location>
</feature>
<comment type="caution">
    <text evidence="5">The sequence shown here is derived from an EMBL/GenBank/DDBJ whole genome shotgun (WGS) entry which is preliminary data.</text>
</comment>
<reference evidence="6" key="2">
    <citation type="journal article" date="2018" name="BMC Genomics">
        <title>A manually annotated Actinidia chinensis var. chinensis (kiwifruit) genome highlights the challenges associated with draft genomes and gene prediction in plants.</title>
        <authorList>
            <person name="Pilkington S.M."/>
            <person name="Crowhurst R."/>
            <person name="Hilario E."/>
            <person name="Nardozza S."/>
            <person name="Fraser L."/>
            <person name="Peng Y."/>
            <person name="Gunaseelan K."/>
            <person name="Simpson R."/>
            <person name="Tahir J."/>
            <person name="Deroles S.C."/>
            <person name="Templeton K."/>
            <person name="Luo Z."/>
            <person name="Davy M."/>
            <person name="Cheng C."/>
            <person name="McNeilage M."/>
            <person name="Scaglione D."/>
            <person name="Liu Y."/>
            <person name="Zhang Q."/>
            <person name="Datson P."/>
            <person name="De Silva N."/>
            <person name="Gardiner S.E."/>
            <person name="Bassett H."/>
            <person name="Chagne D."/>
            <person name="McCallum J."/>
            <person name="Dzierzon H."/>
            <person name="Deng C."/>
            <person name="Wang Y.Y."/>
            <person name="Barron L."/>
            <person name="Manako K."/>
            <person name="Bowen J."/>
            <person name="Foster T.M."/>
            <person name="Erridge Z.A."/>
            <person name="Tiffin H."/>
            <person name="Waite C.N."/>
            <person name="Davies K.M."/>
            <person name="Grierson E.P."/>
            <person name="Laing W.A."/>
            <person name="Kirk R."/>
            <person name="Chen X."/>
            <person name="Wood M."/>
            <person name="Montefiori M."/>
            <person name="Brummell D.A."/>
            <person name="Schwinn K.E."/>
            <person name="Catanach A."/>
            <person name="Fullerton C."/>
            <person name="Li D."/>
            <person name="Meiyalaghan S."/>
            <person name="Nieuwenhuizen N."/>
            <person name="Read N."/>
            <person name="Prakash R."/>
            <person name="Hunter D."/>
            <person name="Zhang H."/>
            <person name="McKenzie M."/>
            <person name="Knabel M."/>
            <person name="Harris A."/>
            <person name="Allan A.C."/>
            <person name="Gleave A."/>
            <person name="Chen A."/>
            <person name="Janssen B.J."/>
            <person name="Plunkett B."/>
            <person name="Ampomah-Dwamena C."/>
            <person name="Voogd C."/>
            <person name="Leif D."/>
            <person name="Lafferty D."/>
            <person name="Souleyre E.J.F."/>
            <person name="Varkonyi-Gasic E."/>
            <person name="Gambi F."/>
            <person name="Hanley J."/>
            <person name="Yao J.L."/>
            <person name="Cheung J."/>
            <person name="David K.M."/>
            <person name="Warren B."/>
            <person name="Marsh K."/>
            <person name="Snowden K.C."/>
            <person name="Lin-Wang K."/>
            <person name="Brian L."/>
            <person name="Martinez-Sanchez M."/>
            <person name="Wang M."/>
            <person name="Ileperuma N."/>
            <person name="Macnee N."/>
            <person name="Campin R."/>
            <person name="McAtee P."/>
            <person name="Drummond R.S.M."/>
            <person name="Espley R.V."/>
            <person name="Ireland H.S."/>
            <person name="Wu R."/>
            <person name="Atkinson R.G."/>
            <person name="Karunairetnam S."/>
            <person name="Bulley S."/>
            <person name="Chunkath S."/>
            <person name="Hanley Z."/>
            <person name="Storey R."/>
            <person name="Thrimawithana A.H."/>
            <person name="Thomson S."/>
            <person name="David C."/>
            <person name="Testolin R."/>
            <person name="Huang H."/>
            <person name="Hellens R.P."/>
            <person name="Schaffer R.J."/>
        </authorList>
    </citation>
    <scope>NUCLEOTIDE SEQUENCE [LARGE SCALE GENOMIC DNA]</scope>
    <source>
        <strain evidence="6">cv. Red5</strain>
    </source>
</reference>
<feature type="region of interest" description="Disordered" evidence="4">
    <location>
        <begin position="1"/>
        <end position="23"/>
    </location>
</feature>
<dbReference type="Proteomes" id="UP000241394">
    <property type="component" value="Chromosome LG7"/>
</dbReference>
<comment type="similarity">
    <text evidence="2">Belongs to the NPR1-interactor family.</text>
</comment>
<dbReference type="OMA" id="AWNPAFQ"/>
<organism evidence="5 6">
    <name type="scientific">Actinidia chinensis var. chinensis</name>
    <name type="common">Chinese soft-hair kiwi</name>
    <dbReference type="NCBI Taxonomy" id="1590841"/>
    <lineage>
        <taxon>Eukaryota</taxon>
        <taxon>Viridiplantae</taxon>
        <taxon>Streptophyta</taxon>
        <taxon>Embryophyta</taxon>
        <taxon>Tracheophyta</taxon>
        <taxon>Spermatophyta</taxon>
        <taxon>Magnoliopsida</taxon>
        <taxon>eudicotyledons</taxon>
        <taxon>Gunneridae</taxon>
        <taxon>Pentapetalae</taxon>
        <taxon>asterids</taxon>
        <taxon>Ericales</taxon>
        <taxon>Actinidiaceae</taxon>
        <taxon>Actinidia</taxon>
    </lineage>
</organism>
<dbReference type="FunCoup" id="A0A2R6RDK2">
    <property type="interactions" value="27"/>
</dbReference>